<name>X1ADU0_9ZZZZ</name>
<gene>
    <name evidence="2" type="ORF">S01H4_13947</name>
</gene>
<evidence type="ECO:0000313" key="2">
    <source>
        <dbReference type="EMBL" id="GAG58231.1"/>
    </source>
</evidence>
<comment type="caution">
    <text evidence="2">The sequence shown here is derived from an EMBL/GenBank/DDBJ whole genome shotgun (WGS) entry which is preliminary data.</text>
</comment>
<dbReference type="EMBL" id="BART01006128">
    <property type="protein sequence ID" value="GAG58231.1"/>
    <property type="molecule type" value="Genomic_DNA"/>
</dbReference>
<reference evidence="2" key="1">
    <citation type="journal article" date="2014" name="Front. Microbiol.">
        <title>High frequency of phylogenetically diverse reductive dehalogenase-homologous genes in deep subseafloor sedimentary metagenomes.</title>
        <authorList>
            <person name="Kawai M."/>
            <person name="Futagami T."/>
            <person name="Toyoda A."/>
            <person name="Takaki Y."/>
            <person name="Nishi S."/>
            <person name="Hori S."/>
            <person name="Arai W."/>
            <person name="Tsubouchi T."/>
            <person name="Morono Y."/>
            <person name="Uchiyama I."/>
            <person name="Ito T."/>
            <person name="Fujiyama A."/>
            <person name="Inagaki F."/>
            <person name="Takami H."/>
        </authorList>
    </citation>
    <scope>NUCLEOTIDE SEQUENCE</scope>
    <source>
        <strain evidence="2">Expedition CK06-06</strain>
    </source>
</reference>
<keyword evidence="1" id="KW-0812">Transmembrane</keyword>
<accession>X1ADU0</accession>
<keyword evidence="1" id="KW-1133">Transmembrane helix</keyword>
<dbReference type="AlphaFoldDB" id="X1ADU0"/>
<feature type="transmembrane region" description="Helical" evidence="1">
    <location>
        <begin position="6"/>
        <end position="24"/>
    </location>
</feature>
<sequence>MVVMVVTYFIGAFFLPILLTKLDFEVLKVGYRGEEAEASLAGKEEEFQDH</sequence>
<proteinExistence type="predicted"/>
<keyword evidence="1" id="KW-0472">Membrane</keyword>
<evidence type="ECO:0000256" key="1">
    <source>
        <dbReference type="SAM" id="Phobius"/>
    </source>
</evidence>
<organism evidence="2">
    <name type="scientific">marine sediment metagenome</name>
    <dbReference type="NCBI Taxonomy" id="412755"/>
    <lineage>
        <taxon>unclassified sequences</taxon>
        <taxon>metagenomes</taxon>
        <taxon>ecological metagenomes</taxon>
    </lineage>
</organism>
<protein>
    <submittedName>
        <fullName evidence="2">Uncharacterized protein</fullName>
    </submittedName>
</protein>